<dbReference type="NCBIfam" id="NF005559">
    <property type="entry name" value="PRK07231.1"/>
    <property type="match status" value="1"/>
</dbReference>
<dbReference type="AlphaFoldDB" id="A0A8B6X3L7"/>
<reference evidence="4" key="1">
    <citation type="journal article" date="1995" name="Biochemistry">
        <title>Short-chain dehydrogenases/reductases (SDR).</title>
        <authorList>
            <person name="Jornvall H."/>
            <person name="Persson B."/>
            <person name="Krook M."/>
            <person name="Atrian S."/>
            <person name="Gonzalez-Duarte R."/>
            <person name="Jeffery J."/>
            <person name="Ghosh D."/>
        </authorList>
    </citation>
    <scope>NUCLEOTIDE SEQUENCE</scope>
</reference>
<dbReference type="EC" id="1.1.1.-" evidence="4"/>
<dbReference type="InterPro" id="IPR036291">
    <property type="entry name" value="NAD(P)-bd_dom_sf"/>
</dbReference>
<reference evidence="4" key="3">
    <citation type="journal article" date="2008" name="Cell. Mol. Life Sci.">
        <title>Medium- and short-chain dehydrogenase/reductase gene and protein families : the SDR superfamily: functional and structural diversity within a family of metabolic and regulatory enzymes.</title>
        <authorList>
            <person name="Kavanagh K.L."/>
            <person name="Jornvall H."/>
            <person name="Persson B."/>
            <person name="Oppermann U."/>
        </authorList>
    </citation>
    <scope>NUCLEOTIDE SEQUENCE</scope>
</reference>
<dbReference type="Pfam" id="PF13561">
    <property type="entry name" value="adh_short_C2"/>
    <property type="match status" value="1"/>
</dbReference>
<dbReference type="PROSITE" id="PS00061">
    <property type="entry name" value="ADH_SHORT"/>
    <property type="match status" value="1"/>
</dbReference>
<reference evidence="4" key="2">
    <citation type="journal article" date="2003" name="Chem. Biol. Interact.">
        <title>Short-chain dehydrogenases/reductases (SDR): the 2002 update.</title>
        <authorList>
            <person name="Oppermann U."/>
            <person name="Filling C."/>
            <person name="Hult M."/>
            <person name="Shafqat N."/>
            <person name="Wu X."/>
            <person name="Lindh M."/>
            <person name="Shafqat J."/>
            <person name="Nordling E."/>
            <person name="Kallberg Y."/>
            <person name="Persson B."/>
            <person name="Jornvall H."/>
        </authorList>
    </citation>
    <scope>NUCLEOTIDE SEQUENCE</scope>
</reference>
<evidence type="ECO:0000256" key="1">
    <source>
        <dbReference type="ARBA" id="ARBA00006484"/>
    </source>
</evidence>
<dbReference type="PANTHER" id="PTHR42760">
    <property type="entry name" value="SHORT-CHAIN DEHYDROGENASES/REDUCTASES FAMILY MEMBER"/>
    <property type="match status" value="1"/>
</dbReference>
<dbReference type="InterPro" id="IPR020904">
    <property type="entry name" value="Sc_DH/Rdtase_CS"/>
</dbReference>
<name>A0A8B6X3L7_9BURK</name>
<keyword evidence="2" id="KW-0560">Oxidoreductase</keyword>
<dbReference type="InterPro" id="IPR002347">
    <property type="entry name" value="SDR_fam"/>
</dbReference>
<evidence type="ECO:0000256" key="2">
    <source>
        <dbReference type="ARBA" id="ARBA00023002"/>
    </source>
</evidence>
<sequence length="269" mass="27073">MTAPAFAGITGDELAGKVVMVTGASRGIGRTLALGLAAAGARVGLAARSADGLAETAAAIETAGGSCLAVTLDVTDHAAVAGAFARVAERFGGFDALVNNAGAEQVCASLDVDEAIWDRIVDTNLKAPFFCAQAAARLMLERSPANADAGCAGSIVNIGSVASMLGIPTAVPYCASKHGVLGLTRALAAEWAPLGLRVNAIGPGYFRTAMTDAFYEAPGWQAAMLPKIPAGRFGRLDDLAGAAVFLCGDGARYINGQILYVDGGLTGAL</sequence>
<reference evidence="4" key="5">
    <citation type="submission" date="2025-08" db="UniProtKB">
        <authorList>
            <consortium name="RefSeq"/>
        </authorList>
    </citation>
    <scope>IDENTIFICATION</scope>
</reference>
<dbReference type="OrthoDB" id="9803333at2"/>
<dbReference type="PRINTS" id="PR00081">
    <property type="entry name" value="GDHRDH"/>
</dbReference>
<evidence type="ECO:0000313" key="4">
    <source>
        <dbReference type="RefSeq" id="WP_028311438.1"/>
    </source>
</evidence>
<protein>
    <submittedName>
        <fullName evidence="4">SDR family NAD(P)-dependent oxidoreductase</fullName>
        <ecNumber evidence="4">1.1.1.-</ecNumber>
    </submittedName>
</protein>
<dbReference type="GO" id="GO:0047936">
    <property type="term" value="F:glucose 1-dehydrogenase [NAD(P)+] activity"/>
    <property type="evidence" value="ECO:0007669"/>
    <property type="project" value="UniProtKB-EC"/>
</dbReference>
<evidence type="ECO:0000313" key="3">
    <source>
        <dbReference type="Proteomes" id="UP000675920"/>
    </source>
</evidence>
<dbReference type="RefSeq" id="WP_028311438.1">
    <property type="nucleotide sequence ID" value="NZ_AXWS01000008.1"/>
</dbReference>
<reference evidence="4" key="4">
    <citation type="journal article" date="2008" name="Cell. Mol. Life Sci.">
        <title>Medium- and short-chain dehydrogenase/reductase gene and protein families : Structure-function relationships in short-chain alcohol dehydrogenases.</title>
        <authorList>
            <person name="Ladenstein R."/>
            <person name="Winberg J.O."/>
            <person name="Benach J."/>
        </authorList>
    </citation>
    <scope>NUCLEOTIDE SEQUENCE</scope>
</reference>
<comment type="similarity">
    <text evidence="1">Belongs to the short-chain dehydrogenases/reductases (SDR) family.</text>
</comment>
<dbReference type="FunFam" id="3.40.50.720:FF:000084">
    <property type="entry name" value="Short-chain dehydrogenase reductase"/>
    <property type="match status" value="1"/>
</dbReference>
<dbReference type="PRINTS" id="PR00080">
    <property type="entry name" value="SDRFAMILY"/>
</dbReference>
<proteinExistence type="inferred from homology"/>
<keyword evidence="3" id="KW-1185">Reference proteome</keyword>
<organism evidence="3 4">
    <name type="scientific">Derxia gummosa DSM 723</name>
    <dbReference type="NCBI Taxonomy" id="1121388"/>
    <lineage>
        <taxon>Bacteria</taxon>
        <taxon>Pseudomonadati</taxon>
        <taxon>Pseudomonadota</taxon>
        <taxon>Betaproteobacteria</taxon>
        <taxon>Burkholderiales</taxon>
        <taxon>Alcaligenaceae</taxon>
        <taxon>Derxia</taxon>
    </lineage>
</organism>
<dbReference type="PANTHER" id="PTHR42760:SF133">
    <property type="entry name" value="3-OXOACYL-[ACYL-CARRIER-PROTEIN] REDUCTASE"/>
    <property type="match status" value="1"/>
</dbReference>
<dbReference type="Gene3D" id="3.40.50.720">
    <property type="entry name" value="NAD(P)-binding Rossmann-like Domain"/>
    <property type="match status" value="1"/>
</dbReference>
<accession>A0A8B6X3L7</accession>
<dbReference type="SUPFAM" id="SSF51735">
    <property type="entry name" value="NAD(P)-binding Rossmann-fold domains"/>
    <property type="match status" value="1"/>
</dbReference>
<dbReference type="Proteomes" id="UP000675920">
    <property type="component" value="Unplaced"/>
</dbReference>